<dbReference type="PROSITE" id="PS00845">
    <property type="entry name" value="CAP_GLY_1"/>
    <property type="match status" value="1"/>
</dbReference>
<dbReference type="Pfam" id="PF01302">
    <property type="entry name" value="CAP_GLY"/>
    <property type="match status" value="1"/>
</dbReference>
<proteinExistence type="predicted"/>
<keyword evidence="4" id="KW-1185">Reference proteome</keyword>
<name>A0A093IEM1_EURHL</name>
<dbReference type="SUPFAM" id="SSF74924">
    <property type="entry name" value="Cap-Gly domain"/>
    <property type="match status" value="1"/>
</dbReference>
<dbReference type="GO" id="GO:0008017">
    <property type="term" value="F:microtubule binding"/>
    <property type="evidence" value="ECO:0007669"/>
    <property type="project" value="InterPro"/>
</dbReference>
<dbReference type="PROSITE" id="PS50245">
    <property type="entry name" value="CAP_GLY_2"/>
    <property type="match status" value="1"/>
</dbReference>
<dbReference type="InterPro" id="IPR028750">
    <property type="entry name" value="CEP350/CC187"/>
</dbReference>
<accession>A0A093IEM1</accession>
<dbReference type="InterPro" id="IPR036859">
    <property type="entry name" value="CAP-Gly_dom_sf"/>
</dbReference>
<dbReference type="PANTHER" id="PTHR13958">
    <property type="entry name" value="CENTROSOME-ASSOCIATED PROTEIN 350"/>
    <property type="match status" value="1"/>
</dbReference>
<feature type="region of interest" description="Disordered" evidence="1">
    <location>
        <begin position="284"/>
        <end position="341"/>
    </location>
</feature>
<feature type="compositionally biased region" description="Basic and acidic residues" evidence="1">
    <location>
        <begin position="36"/>
        <end position="51"/>
    </location>
</feature>
<feature type="compositionally biased region" description="Acidic residues" evidence="1">
    <location>
        <begin position="327"/>
        <end position="336"/>
    </location>
</feature>
<feature type="non-terminal residue" evidence="3">
    <location>
        <position position="1"/>
    </location>
</feature>
<feature type="compositionally biased region" description="Basic and acidic residues" evidence="1">
    <location>
        <begin position="284"/>
        <end position="309"/>
    </location>
</feature>
<reference evidence="3 4" key="1">
    <citation type="submission" date="2014-04" db="EMBL/GenBank/DDBJ databases">
        <title>Genome evolution of avian class.</title>
        <authorList>
            <person name="Zhang G."/>
            <person name="Li C."/>
        </authorList>
    </citation>
    <scope>NUCLEOTIDE SEQUENCE [LARGE SCALE GENOMIC DNA]</scope>
    <source>
        <strain evidence="3">BGI_N326</strain>
    </source>
</reference>
<dbReference type="GO" id="GO:0005813">
    <property type="term" value="C:centrosome"/>
    <property type="evidence" value="ECO:0007669"/>
    <property type="project" value="InterPro"/>
</dbReference>
<evidence type="ECO:0000259" key="2">
    <source>
        <dbReference type="PROSITE" id="PS50245"/>
    </source>
</evidence>
<evidence type="ECO:0000256" key="1">
    <source>
        <dbReference type="SAM" id="MobiDB-lite"/>
    </source>
</evidence>
<feature type="compositionally biased region" description="Low complexity" evidence="1">
    <location>
        <begin position="103"/>
        <end position="121"/>
    </location>
</feature>
<feature type="region of interest" description="Disordered" evidence="1">
    <location>
        <begin position="29"/>
        <end position="132"/>
    </location>
</feature>
<protein>
    <submittedName>
        <fullName evidence="3">Centrosome-associated protein 350</fullName>
    </submittedName>
</protein>
<dbReference type="EMBL" id="KK559104">
    <property type="protein sequence ID" value="KFW00043.1"/>
    <property type="molecule type" value="Genomic_DNA"/>
</dbReference>
<gene>
    <name evidence="3" type="ORF">N326_11454</name>
</gene>
<dbReference type="InterPro" id="IPR000938">
    <property type="entry name" value="CAP-Gly_domain"/>
</dbReference>
<dbReference type="Proteomes" id="UP000054232">
    <property type="component" value="Unassembled WGS sequence"/>
</dbReference>
<evidence type="ECO:0000313" key="3">
    <source>
        <dbReference type="EMBL" id="KFW00043.1"/>
    </source>
</evidence>
<dbReference type="SMART" id="SM01052">
    <property type="entry name" value="CAP_GLY"/>
    <property type="match status" value="1"/>
</dbReference>
<organism evidence="3 4">
    <name type="scientific">Eurypyga helias</name>
    <name type="common">Sunbittern</name>
    <name type="synonym">Ardea helias</name>
    <dbReference type="NCBI Taxonomy" id="54383"/>
    <lineage>
        <taxon>Eukaryota</taxon>
        <taxon>Metazoa</taxon>
        <taxon>Chordata</taxon>
        <taxon>Craniata</taxon>
        <taxon>Vertebrata</taxon>
        <taxon>Euteleostomi</taxon>
        <taxon>Archelosauria</taxon>
        <taxon>Archosauria</taxon>
        <taxon>Dinosauria</taxon>
        <taxon>Saurischia</taxon>
        <taxon>Theropoda</taxon>
        <taxon>Coelurosauria</taxon>
        <taxon>Aves</taxon>
        <taxon>Neognathae</taxon>
        <taxon>Neoaves</taxon>
        <taxon>Phaethontimorphae</taxon>
        <taxon>Eurypygiformes</taxon>
        <taxon>Eurypygidae</taxon>
        <taxon>Eurypyga</taxon>
    </lineage>
</organism>
<feature type="non-terminal residue" evidence="3">
    <location>
        <position position="498"/>
    </location>
</feature>
<dbReference type="GO" id="GO:0034453">
    <property type="term" value="P:microtubule anchoring"/>
    <property type="evidence" value="ECO:0007669"/>
    <property type="project" value="InterPro"/>
</dbReference>
<dbReference type="Gene3D" id="2.30.30.190">
    <property type="entry name" value="CAP Gly-rich-like domain"/>
    <property type="match status" value="1"/>
</dbReference>
<dbReference type="AlphaFoldDB" id="A0A093IEM1"/>
<feature type="domain" description="CAP-Gly" evidence="2">
    <location>
        <begin position="210"/>
        <end position="252"/>
    </location>
</feature>
<sequence>QKELFDLAVGSLSGTEGIWGERLAEKNAVTGSSVEDSFRKLSRSAEEKSHLLSEQLGSQNEPSYLEDFEGSSSRKQASVEEMLPEERSKDEFEASLLSPQSLTGRSQHTQTSRSRSTSLGSDGEVSEYLSDRSLSLSGSLHSEGLLELKSPTELIKNTERRDVEQEQAPAESPLWASVSIAEETDSLPNFSIGDRVLVSQVQPGTLRFKGLTRFAKGFWAGVELDKPEGNNNGTYDGIKYFDCKEKHGIFAPPQKISHITESIDGHLDTNEDEDSFFGDRLEKQHKAEQEDRGSSKPAKEDESRSRDTTENYSQGKAPADTAVSEASGEEAVDEELSSQASSIKEISVATESLAQEMSVVDYLKHAVIQEASLAPLVSSGVDEISAVQVDDISDFLSEKLERQKTLGEECAEKLDDLSPGLAEKPATPLLDLLTKEKSQLEAQLRVPLREEEKSKDQLEKVSLLTDSLLQDFVKDTVNQLQRIKKVKNEKIQLSNQEL</sequence>
<evidence type="ECO:0000313" key="4">
    <source>
        <dbReference type="Proteomes" id="UP000054232"/>
    </source>
</evidence>
<dbReference type="PANTHER" id="PTHR13958:SF3">
    <property type="entry name" value="CAP-GLY DOMAIN-CONTAINING PROTEIN-RELATED"/>
    <property type="match status" value="1"/>
</dbReference>